<dbReference type="Proteomes" id="UP000299102">
    <property type="component" value="Unassembled WGS sequence"/>
</dbReference>
<protein>
    <submittedName>
        <fullName evidence="2">Uncharacterized protein</fullName>
    </submittedName>
</protein>
<sequence length="118" mass="12985">MALDERFPLLHTDGLGELSRFAFGLVAHGRRRRCLISFYCSPVRTIDDAARPADFPELGGQVPSKRGTEDGVRMMEGGRATPGIGEEHPQGRWSQVRPGLPFPEGERPAPGSRCKSLR</sequence>
<keyword evidence="3" id="KW-1185">Reference proteome</keyword>
<proteinExistence type="predicted"/>
<dbReference type="EMBL" id="BGZK01000143">
    <property type="protein sequence ID" value="GBP22752.1"/>
    <property type="molecule type" value="Genomic_DNA"/>
</dbReference>
<evidence type="ECO:0000256" key="1">
    <source>
        <dbReference type="SAM" id="MobiDB-lite"/>
    </source>
</evidence>
<evidence type="ECO:0000313" key="3">
    <source>
        <dbReference type="Proteomes" id="UP000299102"/>
    </source>
</evidence>
<dbReference type="AlphaFoldDB" id="A0A4C1U8R7"/>
<organism evidence="2 3">
    <name type="scientific">Eumeta variegata</name>
    <name type="common">Bagworm moth</name>
    <name type="synonym">Eumeta japonica</name>
    <dbReference type="NCBI Taxonomy" id="151549"/>
    <lineage>
        <taxon>Eukaryota</taxon>
        <taxon>Metazoa</taxon>
        <taxon>Ecdysozoa</taxon>
        <taxon>Arthropoda</taxon>
        <taxon>Hexapoda</taxon>
        <taxon>Insecta</taxon>
        <taxon>Pterygota</taxon>
        <taxon>Neoptera</taxon>
        <taxon>Endopterygota</taxon>
        <taxon>Lepidoptera</taxon>
        <taxon>Glossata</taxon>
        <taxon>Ditrysia</taxon>
        <taxon>Tineoidea</taxon>
        <taxon>Psychidae</taxon>
        <taxon>Oiketicinae</taxon>
        <taxon>Eumeta</taxon>
    </lineage>
</organism>
<evidence type="ECO:0000313" key="2">
    <source>
        <dbReference type="EMBL" id="GBP22752.1"/>
    </source>
</evidence>
<gene>
    <name evidence="2" type="ORF">EVAR_13542_1</name>
</gene>
<feature type="region of interest" description="Disordered" evidence="1">
    <location>
        <begin position="52"/>
        <end position="118"/>
    </location>
</feature>
<comment type="caution">
    <text evidence="2">The sequence shown here is derived from an EMBL/GenBank/DDBJ whole genome shotgun (WGS) entry which is preliminary data.</text>
</comment>
<name>A0A4C1U8R7_EUMVA</name>
<accession>A0A4C1U8R7</accession>
<reference evidence="2 3" key="1">
    <citation type="journal article" date="2019" name="Commun. Biol.">
        <title>The bagworm genome reveals a unique fibroin gene that provides high tensile strength.</title>
        <authorList>
            <person name="Kono N."/>
            <person name="Nakamura H."/>
            <person name="Ohtoshi R."/>
            <person name="Tomita M."/>
            <person name="Numata K."/>
            <person name="Arakawa K."/>
        </authorList>
    </citation>
    <scope>NUCLEOTIDE SEQUENCE [LARGE SCALE GENOMIC DNA]</scope>
</reference>